<dbReference type="SUPFAM" id="SSF55781">
    <property type="entry name" value="GAF domain-like"/>
    <property type="match status" value="1"/>
</dbReference>
<evidence type="ECO:0000256" key="2">
    <source>
        <dbReference type="ARBA" id="ARBA00023125"/>
    </source>
</evidence>
<keyword evidence="2" id="KW-0238">DNA-binding</keyword>
<proteinExistence type="predicted"/>
<accession>A0ABD5UFN1</accession>
<evidence type="ECO:0000256" key="3">
    <source>
        <dbReference type="ARBA" id="ARBA00023163"/>
    </source>
</evidence>
<dbReference type="InterPro" id="IPR011991">
    <property type="entry name" value="ArsR-like_HTH"/>
</dbReference>
<evidence type="ECO:0000259" key="4">
    <source>
        <dbReference type="PROSITE" id="PS51077"/>
    </source>
</evidence>
<evidence type="ECO:0000313" key="7">
    <source>
        <dbReference type="Proteomes" id="UP001596406"/>
    </source>
</evidence>
<sequence>MARDGRTGGGSETVKSVDTTLALVEALMDLDGARVTTLAEEVGVSKSTVHKHLSTLSARDYVVRDGEAYRLGLRCLDVGGYARDRLPGATLVKAKVRELADETGEVAQFMAEERGLAVVLYREAGRNGVASRTRPGMRLPLHQVAAGKAILSRLPEARVVDIVEGRGLPRATEETITDPDALYAELEAVRERGIAFSYGESTRGLYSVATPLMAPDDDVLGACVVSGPSHRMSGDPMAREVPDLLLSVVNELELNIAHSGVA</sequence>
<dbReference type="Pfam" id="PF09339">
    <property type="entry name" value="HTH_IclR"/>
    <property type="match status" value="1"/>
</dbReference>
<dbReference type="Pfam" id="PF01614">
    <property type="entry name" value="IclR_C"/>
    <property type="match status" value="1"/>
</dbReference>
<dbReference type="InterPro" id="IPR050707">
    <property type="entry name" value="HTH_MetabolicPath_Reg"/>
</dbReference>
<dbReference type="SUPFAM" id="SSF46785">
    <property type="entry name" value="Winged helix' DNA-binding domain"/>
    <property type="match status" value="1"/>
</dbReference>
<dbReference type="CDD" id="cd00090">
    <property type="entry name" value="HTH_ARSR"/>
    <property type="match status" value="1"/>
</dbReference>
<gene>
    <name evidence="6" type="ORF">ACFQHK_16845</name>
</gene>
<dbReference type="InterPro" id="IPR014757">
    <property type="entry name" value="Tscrpt_reg_IclR_C"/>
</dbReference>
<dbReference type="Gene3D" id="3.30.450.40">
    <property type="match status" value="1"/>
</dbReference>
<dbReference type="Gene3D" id="1.10.10.10">
    <property type="entry name" value="Winged helix-like DNA-binding domain superfamily/Winged helix DNA-binding domain"/>
    <property type="match status" value="1"/>
</dbReference>
<evidence type="ECO:0000313" key="6">
    <source>
        <dbReference type="EMBL" id="MFC6838151.1"/>
    </source>
</evidence>
<dbReference type="PANTHER" id="PTHR30136:SF35">
    <property type="entry name" value="HTH-TYPE TRANSCRIPTIONAL REGULATOR RV1719"/>
    <property type="match status" value="1"/>
</dbReference>
<keyword evidence="3" id="KW-0804">Transcription</keyword>
<evidence type="ECO:0000259" key="5">
    <source>
        <dbReference type="PROSITE" id="PS51078"/>
    </source>
</evidence>
<dbReference type="EMBL" id="JBHSXM010000003">
    <property type="protein sequence ID" value="MFC6838151.1"/>
    <property type="molecule type" value="Genomic_DNA"/>
</dbReference>
<dbReference type="Proteomes" id="UP001596406">
    <property type="component" value="Unassembled WGS sequence"/>
</dbReference>
<dbReference type="PROSITE" id="PS51078">
    <property type="entry name" value="ICLR_ED"/>
    <property type="match status" value="1"/>
</dbReference>
<dbReference type="SMART" id="SM00346">
    <property type="entry name" value="HTH_ICLR"/>
    <property type="match status" value="1"/>
</dbReference>
<dbReference type="InterPro" id="IPR005471">
    <property type="entry name" value="Tscrpt_reg_IclR_N"/>
</dbReference>
<dbReference type="PANTHER" id="PTHR30136">
    <property type="entry name" value="HELIX-TURN-HELIX TRANSCRIPTIONAL REGULATOR, ICLR FAMILY"/>
    <property type="match status" value="1"/>
</dbReference>
<dbReference type="RefSeq" id="WP_304449869.1">
    <property type="nucleotide sequence ID" value="NZ_JARRAH010000003.1"/>
</dbReference>
<dbReference type="InterPro" id="IPR036390">
    <property type="entry name" value="WH_DNA-bd_sf"/>
</dbReference>
<keyword evidence="7" id="KW-1185">Reference proteome</keyword>
<organism evidence="6 7">
    <name type="scientific">Halomarina ordinaria</name>
    <dbReference type="NCBI Taxonomy" id="3033939"/>
    <lineage>
        <taxon>Archaea</taxon>
        <taxon>Methanobacteriati</taxon>
        <taxon>Methanobacteriota</taxon>
        <taxon>Stenosarchaea group</taxon>
        <taxon>Halobacteria</taxon>
        <taxon>Halobacteriales</taxon>
        <taxon>Natronomonadaceae</taxon>
        <taxon>Halomarina</taxon>
    </lineage>
</organism>
<dbReference type="InterPro" id="IPR036388">
    <property type="entry name" value="WH-like_DNA-bd_sf"/>
</dbReference>
<keyword evidence="1" id="KW-0805">Transcription regulation</keyword>
<feature type="domain" description="IclR-ED" evidence="5">
    <location>
        <begin position="74"/>
        <end position="258"/>
    </location>
</feature>
<feature type="domain" description="HTH iclR-type" evidence="4">
    <location>
        <begin position="14"/>
        <end position="73"/>
    </location>
</feature>
<dbReference type="PROSITE" id="PS51077">
    <property type="entry name" value="HTH_ICLR"/>
    <property type="match status" value="1"/>
</dbReference>
<dbReference type="InterPro" id="IPR029016">
    <property type="entry name" value="GAF-like_dom_sf"/>
</dbReference>
<protein>
    <submittedName>
        <fullName evidence="6">IclR family transcriptional regulator</fullName>
    </submittedName>
</protein>
<dbReference type="AlphaFoldDB" id="A0ABD5UFN1"/>
<comment type="caution">
    <text evidence="6">The sequence shown here is derived from an EMBL/GenBank/DDBJ whole genome shotgun (WGS) entry which is preliminary data.</text>
</comment>
<dbReference type="GO" id="GO:0006355">
    <property type="term" value="P:regulation of DNA-templated transcription"/>
    <property type="evidence" value="ECO:0007669"/>
    <property type="project" value="UniProtKB-ARBA"/>
</dbReference>
<evidence type="ECO:0000256" key="1">
    <source>
        <dbReference type="ARBA" id="ARBA00023015"/>
    </source>
</evidence>
<dbReference type="GO" id="GO:0003677">
    <property type="term" value="F:DNA binding"/>
    <property type="evidence" value="ECO:0007669"/>
    <property type="project" value="UniProtKB-KW"/>
</dbReference>
<name>A0ABD5UFN1_9EURY</name>
<reference evidence="6 7" key="1">
    <citation type="journal article" date="2019" name="Int. J. Syst. Evol. Microbiol.">
        <title>The Global Catalogue of Microorganisms (GCM) 10K type strain sequencing project: providing services to taxonomists for standard genome sequencing and annotation.</title>
        <authorList>
            <consortium name="The Broad Institute Genomics Platform"/>
            <consortium name="The Broad Institute Genome Sequencing Center for Infectious Disease"/>
            <person name="Wu L."/>
            <person name="Ma J."/>
        </authorList>
    </citation>
    <scope>NUCLEOTIDE SEQUENCE [LARGE SCALE GENOMIC DNA]</scope>
    <source>
        <strain evidence="6 7">PSRA2</strain>
    </source>
</reference>